<evidence type="ECO:0000313" key="1">
    <source>
        <dbReference type="EMBL" id="EHO64012.1"/>
    </source>
</evidence>
<proteinExistence type="predicted"/>
<dbReference type="Proteomes" id="UP000003277">
    <property type="component" value="Unassembled WGS sequence"/>
</dbReference>
<gene>
    <name evidence="1" type="ORF">HMPREF9453_00069</name>
</gene>
<reference evidence="1 2" key="1">
    <citation type="submission" date="2011-11" db="EMBL/GenBank/DDBJ databases">
        <title>The Genome Sequence of Dialister succinatiphilus YIT 11850.</title>
        <authorList>
            <consortium name="The Broad Institute Genome Sequencing Platform"/>
            <person name="Earl A."/>
            <person name="Ward D."/>
            <person name="Feldgarden M."/>
            <person name="Gevers D."/>
            <person name="Morotomi M."/>
            <person name="Young S.K."/>
            <person name="Zeng Q."/>
            <person name="Gargeya S."/>
            <person name="Fitzgerald M."/>
            <person name="Haas B."/>
            <person name="Abouelleil A."/>
            <person name="Alvarado L."/>
            <person name="Arachchi H.M."/>
            <person name="Berlin A."/>
            <person name="Brown A."/>
            <person name="Chapman S.B."/>
            <person name="Dunbar C."/>
            <person name="Gearin G."/>
            <person name="Goldberg J."/>
            <person name="Griggs A."/>
            <person name="Gujja S."/>
            <person name="Heiman D."/>
            <person name="Howarth C."/>
            <person name="Lui A."/>
            <person name="MacDonald P.J.P."/>
            <person name="Montmayeur A."/>
            <person name="Murphy C."/>
            <person name="Neiman D."/>
            <person name="Pearson M."/>
            <person name="Priest M."/>
            <person name="Roberts A."/>
            <person name="Saif S."/>
            <person name="Shea T."/>
            <person name="Sisk P."/>
            <person name="Stolte C."/>
            <person name="Sykes S."/>
            <person name="Wortman J."/>
            <person name="Nusbaum C."/>
            <person name="Birren B."/>
        </authorList>
    </citation>
    <scope>NUCLEOTIDE SEQUENCE [LARGE SCALE GENOMIC DNA]</scope>
    <source>
        <strain evidence="1 2">YIT 11850</strain>
    </source>
</reference>
<keyword evidence="2" id="KW-1185">Reference proteome</keyword>
<accession>H1CXI1</accession>
<protein>
    <submittedName>
        <fullName evidence="1">Uncharacterized protein</fullName>
    </submittedName>
</protein>
<dbReference type="EMBL" id="ADLT01000001">
    <property type="protein sequence ID" value="EHO64012.1"/>
    <property type="molecule type" value="Genomic_DNA"/>
</dbReference>
<dbReference type="HOGENOM" id="CLU_2478364_0_0_9"/>
<organism evidence="1 2">
    <name type="scientific">Dialister succinatiphilus YIT 11850</name>
    <dbReference type="NCBI Taxonomy" id="742743"/>
    <lineage>
        <taxon>Bacteria</taxon>
        <taxon>Bacillati</taxon>
        <taxon>Bacillota</taxon>
        <taxon>Negativicutes</taxon>
        <taxon>Veillonellales</taxon>
        <taxon>Veillonellaceae</taxon>
        <taxon>Dialister</taxon>
    </lineage>
</organism>
<dbReference type="AlphaFoldDB" id="H1CXI1"/>
<evidence type="ECO:0000313" key="2">
    <source>
        <dbReference type="Proteomes" id="UP000003277"/>
    </source>
</evidence>
<name>H1CXI1_9FIRM</name>
<comment type="caution">
    <text evidence="1">The sequence shown here is derived from an EMBL/GenBank/DDBJ whole genome shotgun (WGS) entry which is preliminary data.</text>
</comment>
<sequence>MYYTTPCIKVQRVAMAAFGVRVDGTSSRGLWPPDGGRLCSLRSGGDSAYGAEGCGGGFAADFKKGTRLAPQMVSKNFHLDKVKVPAL</sequence>